<protein>
    <submittedName>
        <fullName evidence="4">DNA-protecting protein DprA</fullName>
    </submittedName>
</protein>
<dbReference type="InterPro" id="IPR036388">
    <property type="entry name" value="WH-like_DNA-bd_sf"/>
</dbReference>
<dbReference type="InterPro" id="IPR057666">
    <property type="entry name" value="DrpA_SLOG"/>
</dbReference>
<evidence type="ECO:0000313" key="4">
    <source>
        <dbReference type="EMBL" id="KAE9637028.1"/>
    </source>
</evidence>
<dbReference type="NCBIfam" id="TIGR00732">
    <property type="entry name" value="dprA"/>
    <property type="match status" value="1"/>
</dbReference>
<evidence type="ECO:0000256" key="1">
    <source>
        <dbReference type="ARBA" id="ARBA00006525"/>
    </source>
</evidence>
<dbReference type="PANTHER" id="PTHR43022:SF1">
    <property type="entry name" value="PROTEIN SMF"/>
    <property type="match status" value="1"/>
</dbReference>
<dbReference type="Gene3D" id="3.40.50.450">
    <property type="match status" value="1"/>
</dbReference>
<evidence type="ECO:0000259" key="3">
    <source>
        <dbReference type="Pfam" id="PF17782"/>
    </source>
</evidence>
<feature type="domain" description="Smf/DprA SLOG" evidence="2">
    <location>
        <begin position="89"/>
        <end position="294"/>
    </location>
</feature>
<evidence type="ECO:0000313" key="5">
    <source>
        <dbReference type="Proteomes" id="UP000483018"/>
    </source>
</evidence>
<comment type="similarity">
    <text evidence="1">Belongs to the DprA/Smf family.</text>
</comment>
<dbReference type="Proteomes" id="UP000483018">
    <property type="component" value="Unassembled WGS sequence"/>
</dbReference>
<dbReference type="InterPro" id="IPR003488">
    <property type="entry name" value="DprA"/>
</dbReference>
<organism evidence="4 5">
    <name type="scientific">Defluviitalea raffinosedens</name>
    <dbReference type="NCBI Taxonomy" id="1450156"/>
    <lineage>
        <taxon>Bacteria</taxon>
        <taxon>Bacillati</taxon>
        <taxon>Bacillota</taxon>
        <taxon>Clostridia</taxon>
        <taxon>Lachnospirales</taxon>
        <taxon>Defluviitaleaceae</taxon>
        <taxon>Defluviitalea</taxon>
    </lineage>
</organism>
<feature type="domain" description="DprA winged helix" evidence="3">
    <location>
        <begin position="320"/>
        <end position="369"/>
    </location>
</feature>
<dbReference type="EMBL" id="WSLF01000001">
    <property type="protein sequence ID" value="KAE9637028.1"/>
    <property type="molecule type" value="Genomic_DNA"/>
</dbReference>
<dbReference type="Gene3D" id="1.10.10.10">
    <property type="entry name" value="Winged helix-like DNA-binding domain superfamily/Winged helix DNA-binding domain"/>
    <property type="match status" value="1"/>
</dbReference>
<evidence type="ECO:0000259" key="2">
    <source>
        <dbReference type="Pfam" id="PF02481"/>
    </source>
</evidence>
<dbReference type="OrthoDB" id="9785707at2"/>
<dbReference type="RefSeq" id="WP_158738945.1">
    <property type="nucleotide sequence ID" value="NZ_JAFBEP010000004.1"/>
</dbReference>
<dbReference type="PANTHER" id="PTHR43022">
    <property type="entry name" value="PROTEIN SMF"/>
    <property type="match status" value="1"/>
</dbReference>
<name>A0A7C8HJW4_9FIRM</name>
<dbReference type="Pfam" id="PF02481">
    <property type="entry name" value="DNA_processg_A"/>
    <property type="match status" value="1"/>
</dbReference>
<proteinExistence type="inferred from homology"/>
<gene>
    <name evidence="4" type="primary">dprA</name>
    <name evidence="4" type="ORF">GND95_00935</name>
</gene>
<dbReference type="Pfam" id="PF17782">
    <property type="entry name" value="WHD_DprA"/>
    <property type="match status" value="1"/>
</dbReference>
<reference evidence="4 5" key="1">
    <citation type="submission" date="2019-12" db="EMBL/GenBank/DDBJ databases">
        <title>Defluviitalea raffinosedens, isolated from a biogas fermenter, genome sequencing and characterization.</title>
        <authorList>
            <person name="Rettenmaier R."/>
            <person name="Schneider M."/>
            <person name="Neuhaus K."/>
            <person name="Liebl W."/>
            <person name="Zverlov V."/>
        </authorList>
    </citation>
    <scope>NUCLEOTIDE SEQUENCE [LARGE SCALE GENOMIC DNA]</scope>
    <source>
        <strain evidence="4 5">249c-K6</strain>
    </source>
</reference>
<dbReference type="SUPFAM" id="SSF102405">
    <property type="entry name" value="MCP/YpsA-like"/>
    <property type="match status" value="1"/>
</dbReference>
<comment type="caution">
    <text evidence="4">The sequence shown here is derived from an EMBL/GenBank/DDBJ whole genome shotgun (WGS) entry which is preliminary data.</text>
</comment>
<sequence length="375" mass="42092">MGDIVKEEMNRTLYWIWITTIKRLKKSRVKQLLDYYKTPEEIWREDLGFLKDHFKLTDEEVSLLKNSKSPKILKKWIKELEQMGISYYSIDHPLYPSILKNIADPPLGIYVKGKMPFFDKGFLAIVGTRKCSEYGRRVAKKLAQELSHKGFGIISGLAEGIDAMAHKSTLEAGGFTAAVVANGLDLCYPKSNTQLMEEIEEKGVLISEYPPGTRPIPVYFPTRNRIISGLSQGVIVIEAGEKSGALITADLALEQGKEVFAVPGSIFSSTSKGTHKLIQQGAKLVTDIEDIVCEISTNFINNKANENLQYEGKITNRLAIEENIVYDCISFEPSHIDVLSVKTHYPVDKLQGILTLLELKGLIQQLPGKRFVRNQ</sequence>
<dbReference type="InterPro" id="IPR041614">
    <property type="entry name" value="DprA_WH"/>
</dbReference>
<keyword evidence="5" id="KW-1185">Reference proteome</keyword>
<dbReference type="AlphaFoldDB" id="A0A7C8HJW4"/>
<dbReference type="GO" id="GO:0009294">
    <property type="term" value="P:DNA-mediated transformation"/>
    <property type="evidence" value="ECO:0007669"/>
    <property type="project" value="InterPro"/>
</dbReference>
<accession>A0A7C8HJW4</accession>